<evidence type="ECO:0000313" key="1">
    <source>
        <dbReference type="EMBL" id="KAL3636273.1"/>
    </source>
</evidence>
<gene>
    <name evidence="1" type="ORF">CASFOL_020820</name>
</gene>
<evidence type="ECO:0000313" key="2">
    <source>
        <dbReference type="Proteomes" id="UP001632038"/>
    </source>
</evidence>
<keyword evidence="2" id="KW-1185">Reference proteome</keyword>
<protein>
    <submittedName>
        <fullName evidence="1">Uncharacterized protein</fullName>
    </submittedName>
</protein>
<dbReference type="AlphaFoldDB" id="A0ABD3D2Q2"/>
<name>A0ABD3D2Q2_9LAMI</name>
<sequence length="162" mass="18717">MSSVNCPLSINFDQTKSFYSSSSDPRFHVISFKISCKTRLSEWVITDDSIVPHLLKRTNQPPVEAFVVVTRDQFAGREKARKILEKELRDWPVEPDELRQLIDAVLEKAREMVECMPPHRNSVHLTFRVKAVHLRVIDESRTISTIESTIERLERLISSLGN</sequence>
<reference evidence="2" key="1">
    <citation type="journal article" date="2024" name="IScience">
        <title>Strigolactones Initiate the Formation of Haustorium-like Structures in Castilleja.</title>
        <authorList>
            <person name="Buerger M."/>
            <person name="Peterson D."/>
            <person name="Chory J."/>
        </authorList>
    </citation>
    <scope>NUCLEOTIDE SEQUENCE [LARGE SCALE GENOMIC DNA]</scope>
</reference>
<organism evidence="1 2">
    <name type="scientific">Castilleja foliolosa</name>
    <dbReference type="NCBI Taxonomy" id="1961234"/>
    <lineage>
        <taxon>Eukaryota</taxon>
        <taxon>Viridiplantae</taxon>
        <taxon>Streptophyta</taxon>
        <taxon>Embryophyta</taxon>
        <taxon>Tracheophyta</taxon>
        <taxon>Spermatophyta</taxon>
        <taxon>Magnoliopsida</taxon>
        <taxon>eudicotyledons</taxon>
        <taxon>Gunneridae</taxon>
        <taxon>Pentapetalae</taxon>
        <taxon>asterids</taxon>
        <taxon>lamiids</taxon>
        <taxon>Lamiales</taxon>
        <taxon>Orobanchaceae</taxon>
        <taxon>Pedicularideae</taxon>
        <taxon>Castillejinae</taxon>
        <taxon>Castilleja</taxon>
    </lineage>
</organism>
<comment type="caution">
    <text evidence="1">The sequence shown here is derived from an EMBL/GenBank/DDBJ whole genome shotgun (WGS) entry which is preliminary data.</text>
</comment>
<dbReference type="EMBL" id="JAVIJP010000027">
    <property type="protein sequence ID" value="KAL3636273.1"/>
    <property type="molecule type" value="Genomic_DNA"/>
</dbReference>
<dbReference type="Proteomes" id="UP001632038">
    <property type="component" value="Unassembled WGS sequence"/>
</dbReference>
<accession>A0ABD3D2Q2</accession>
<proteinExistence type="predicted"/>